<feature type="transmembrane region" description="Helical" evidence="1">
    <location>
        <begin position="20"/>
        <end position="38"/>
    </location>
</feature>
<feature type="transmembrane region" description="Helical" evidence="1">
    <location>
        <begin position="131"/>
        <end position="151"/>
    </location>
</feature>
<proteinExistence type="predicted"/>
<gene>
    <name evidence="2" type="ORF">D7V94_17015</name>
</gene>
<protein>
    <submittedName>
        <fullName evidence="2">Lantibiotic immunity ABC transporter MutG family permease subunit</fullName>
    </submittedName>
</protein>
<comment type="caution">
    <text evidence="2">The sequence shown here is derived from an EMBL/GenBank/DDBJ whole genome shotgun (WGS) entry which is preliminary data.</text>
</comment>
<evidence type="ECO:0000256" key="1">
    <source>
        <dbReference type="SAM" id="Phobius"/>
    </source>
</evidence>
<dbReference type="AlphaFoldDB" id="A0A3A9AE61"/>
<feature type="transmembrane region" description="Helical" evidence="1">
    <location>
        <begin position="94"/>
        <end position="119"/>
    </location>
</feature>
<evidence type="ECO:0000313" key="2">
    <source>
        <dbReference type="EMBL" id="RKI89669.1"/>
    </source>
</evidence>
<keyword evidence="1" id="KW-0472">Membrane</keyword>
<dbReference type="NCBIfam" id="TIGR03733">
    <property type="entry name" value="lanti_perm_MutG"/>
    <property type="match status" value="1"/>
</dbReference>
<feature type="transmembrane region" description="Helical" evidence="1">
    <location>
        <begin position="163"/>
        <end position="182"/>
    </location>
</feature>
<dbReference type="Proteomes" id="UP000280696">
    <property type="component" value="Unassembled WGS sequence"/>
</dbReference>
<organism evidence="2 3">
    <name type="scientific">Parablautia intestinalis</name>
    <dbReference type="NCBI Taxonomy" id="2320100"/>
    <lineage>
        <taxon>Bacteria</taxon>
        <taxon>Bacillati</taxon>
        <taxon>Bacillota</taxon>
        <taxon>Clostridia</taxon>
        <taxon>Lachnospirales</taxon>
        <taxon>Lachnospiraceae</taxon>
        <taxon>Parablautia</taxon>
    </lineage>
</organism>
<sequence>MSEYYRYLKSDIYKLRHSWFLGIHLLFPVLGAALMLLYSHLSSGSELNKLAAFAQIIAIAYPFVISVICQIVAEQELQAGHSLNILTLPSRNKAIFSKLAILLLAGLFSTALSAVLFGVPFSYMKGIKLPVRFFVIISIVLWGSNVMMYGLHLILAFRFGRNLCISIGVIGSLLSALLQTGLGTGLWYMIPYGLGVRFAESALAYLFNLQPVGTFENRIGIIFCTVVTFGTIGLTAFWFSRYSGTSSD</sequence>
<dbReference type="InterPro" id="IPR022294">
    <property type="entry name" value="ABC-transptr_permeasesu"/>
</dbReference>
<dbReference type="EMBL" id="RAYQ01000020">
    <property type="protein sequence ID" value="RKI89669.1"/>
    <property type="molecule type" value="Genomic_DNA"/>
</dbReference>
<accession>A0A3A9AE61</accession>
<keyword evidence="1" id="KW-1133">Transmembrane helix</keyword>
<reference evidence="2 3" key="1">
    <citation type="submission" date="2018-09" db="EMBL/GenBank/DDBJ databases">
        <title>Murine metabolic-syndrome-specific gut microbial biobank.</title>
        <authorList>
            <person name="Liu C."/>
        </authorList>
    </citation>
    <scope>NUCLEOTIDE SEQUENCE [LARGE SCALE GENOMIC DNA]</scope>
    <source>
        <strain evidence="2 3">0.1xD8-82</strain>
    </source>
</reference>
<feature type="transmembrane region" description="Helical" evidence="1">
    <location>
        <begin position="219"/>
        <end position="239"/>
    </location>
</feature>
<dbReference type="RefSeq" id="WP_120471521.1">
    <property type="nucleotide sequence ID" value="NZ_RAYQ01000020.1"/>
</dbReference>
<keyword evidence="1" id="KW-0812">Transmembrane</keyword>
<dbReference type="OrthoDB" id="1701852at2"/>
<keyword evidence="3" id="KW-1185">Reference proteome</keyword>
<evidence type="ECO:0000313" key="3">
    <source>
        <dbReference type="Proteomes" id="UP000280696"/>
    </source>
</evidence>
<feature type="transmembrane region" description="Helical" evidence="1">
    <location>
        <begin position="50"/>
        <end position="73"/>
    </location>
</feature>
<dbReference type="Pfam" id="PF12730">
    <property type="entry name" value="ABC2_membrane_4"/>
    <property type="match status" value="1"/>
</dbReference>
<name>A0A3A9AE61_9FIRM</name>
<dbReference type="CDD" id="cd21808">
    <property type="entry name" value="ABC-2_lan_permease_MutG"/>
    <property type="match status" value="1"/>
</dbReference>